<feature type="region of interest" description="Disordered" evidence="1">
    <location>
        <begin position="190"/>
        <end position="240"/>
    </location>
</feature>
<accession>A0A3S5AUS5</accession>
<organism evidence="2 3">
    <name type="scientific">Protopolystoma xenopodis</name>
    <dbReference type="NCBI Taxonomy" id="117903"/>
    <lineage>
        <taxon>Eukaryota</taxon>
        <taxon>Metazoa</taxon>
        <taxon>Spiralia</taxon>
        <taxon>Lophotrochozoa</taxon>
        <taxon>Platyhelminthes</taxon>
        <taxon>Monogenea</taxon>
        <taxon>Polyopisthocotylea</taxon>
        <taxon>Polystomatidea</taxon>
        <taxon>Polystomatidae</taxon>
        <taxon>Protopolystoma</taxon>
    </lineage>
</organism>
<comment type="caution">
    <text evidence="2">The sequence shown here is derived from an EMBL/GenBank/DDBJ whole genome shotgun (WGS) entry which is preliminary data.</text>
</comment>
<name>A0A3S5AUS5_9PLAT</name>
<proteinExistence type="predicted"/>
<reference evidence="2" key="1">
    <citation type="submission" date="2018-11" db="EMBL/GenBank/DDBJ databases">
        <authorList>
            <consortium name="Pathogen Informatics"/>
        </authorList>
    </citation>
    <scope>NUCLEOTIDE SEQUENCE</scope>
</reference>
<protein>
    <submittedName>
        <fullName evidence="2">Uncharacterized protein</fullName>
    </submittedName>
</protein>
<evidence type="ECO:0000313" key="3">
    <source>
        <dbReference type="Proteomes" id="UP000784294"/>
    </source>
</evidence>
<dbReference type="EMBL" id="CAAALY010244358">
    <property type="protein sequence ID" value="VEL32572.1"/>
    <property type="molecule type" value="Genomic_DNA"/>
</dbReference>
<gene>
    <name evidence="2" type="ORF">PXEA_LOCUS26012</name>
</gene>
<sequence length="333" mass="34923">MSFLKIGLQSTGQLRTGDGRLYLSGALIDCQPLCPAPDDLEDGMEDDDMVGVEMKDDRELEESRTMTCVDNDPITGPASARFERRVHAANSSVCTEGADIGEDSASPYASASLIQHMLFDTPSTPALPQHSHNHIHRQPHDLYPPAKQCDGSGGLGGFPRSSVSQTTTEICGLSNGVNCPPDSGSGICTVPPSTSGAGTGLHPSGRHGSPRLVIPPPPEYPQPPLPAPASPQDSQNSSATGVGLVGGAAYYAQGATMPTFQTGFQHLGVSGAIFPPQVSSGLPFLTAISLRPDLAVFDQSSFRRRISGSMRKLACQVEKNTSDSLRTRGVGLT</sequence>
<keyword evidence="3" id="KW-1185">Reference proteome</keyword>
<dbReference type="Proteomes" id="UP000784294">
    <property type="component" value="Unassembled WGS sequence"/>
</dbReference>
<feature type="compositionally biased region" description="Pro residues" evidence="1">
    <location>
        <begin position="213"/>
        <end position="229"/>
    </location>
</feature>
<evidence type="ECO:0000256" key="1">
    <source>
        <dbReference type="SAM" id="MobiDB-lite"/>
    </source>
</evidence>
<evidence type="ECO:0000313" key="2">
    <source>
        <dbReference type="EMBL" id="VEL32572.1"/>
    </source>
</evidence>
<dbReference type="AlphaFoldDB" id="A0A3S5AUS5"/>